<gene>
    <name evidence="11" type="ORF">Ddye_020195</name>
</gene>
<dbReference type="GO" id="GO:0005634">
    <property type="term" value="C:nucleus"/>
    <property type="evidence" value="ECO:0007669"/>
    <property type="project" value="UniProtKB-SubCell"/>
</dbReference>
<dbReference type="Gene3D" id="3.30.40.10">
    <property type="entry name" value="Zinc/RING finger domain, C3HC4 (zinc finger)"/>
    <property type="match status" value="1"/>
</dbReference>
<feature type="compositionally biased region" description="Basic residues" evidence="7">
    <location>
        <begin position="695"/>
        <end position="705"/>
    </location>
</feature>
<dbReference type="GO" id="GO:0016567">
    <property type="term" value="P:protein ubiquitination"/>
    <property type="evidence" value="ECO:0007669"/>
    <property type="project" value="InterPro"/>
</dbReference>
<feature type="compositionally biased region" description="Basic residues" evidence="7">
    <location>
        <begin position="755"/>
        <end position="766"/>
    </location>
</feature>
<keyword evidence="2" id="KW-0479">Metal-binding</keyword>
<keyword evidence="12" id="KW-1185">Reference proteome</keyword>
<feature type="compositionally biased region" description="Basic and acidic residues" evidence="7">
    <location>
        <begin position="665"/>
        <end position="694"/>
    </location>
</feature>
<evidence type="ECO:0000313" key="12">
    <source>
        <dbReference type="Proteomes" id="UP001280121"/>
    </source>
</evidence>
<feature type="compositionally biased region" description="Basic and acidic residues" evidence="7">
    <location>
        <begin position="767"/>
        <end position="779"/>
    </location>
</feature>
<feature type="domain" description="RING-type" evidence="8">
    <location>
        <begin position="225"/>
        <end position="263"/>
    </location>
</feature>
<dbReference type="Pfam" id="PF08783">
    <property type="entry name" value="DWNN"/>
    <property type="match status" value="1"/>
</dbReference>
<dbReference type="InterPro" id="IPR033489">
    <property type="entry name" value="RBBP6"/>
</dbReference>
<evidence type="ECO:0000256" key="2">
    <source>
        <dbReference type="ARBA" id="ARBA00022723"/>
    </source>
</evidence>
<evidence type="ECO:0000313" key="11">
    <source>
        <dbReference type="EMBL" id="KAK2645000.1"/>
    </source>
</evidence>
<evidence type="ECO:0000259" key="8">
    <source>
        <dbReference type="PROSITE" id="PS50089"/>
    </source>
</evidence>
<dbReference type="SUPFAM" id="SSF57756">
    <property type="entry name" value="Retrovirus zinc finger-like domains"/>
    <property type="match status" value="1"/>
</dbReference>
<name>A0AAD9WWT8_9ROSI</name>
<dbReference type="GO" id="GO:0006397">
    <property type="term" value="P:mRNA processing"/>
    <property type="evidence" value="ECO:0007669"/>
    <property type="project" value="InterPro"/>
</dbReference>
<evidence type="ECO:0000259" key="9">
    <source>
        <dbReference type="PROSITE" id="PS50158"/>
    </source>
</evidence>
<keyword evidence="4" id="KW-0862">Zinc</keyword>
<dbReference type="CDD" id="cd16620">
    <property type="entry name" value="vRING-HC-C4C4_RBBP6"/>
    <property type="match status" value="1"/>
</dbReference>
<dbReference type="SMART" id="SM01180">
    <property type="entry name" value="DWNN"/>
    <property type="match status" value="1"/>
</dbReference>
<dbReference type="SMART" id="SM00184">
    <property type="entry name" value="RING"/>
    <property type="match status" value="1"/>
</dbReference>
<evidence type="ECO:0000256" key="6">
    <source>
        <dbReference type="PROSITE-ProRule" id="PRU00047"/>
    </source>
</evidence>
<comment type="subcellular location">
    <subcellularLocation>
        <location evidence="1">Nucleus</location>
    </subcellularLocation>
</comment>
<keyword evidence="3 6" id="KW-0863">Zinc-finger</keyword>
<evidence type="ECO:0000256" key="4">
    <source>
        <dbReference type="ARBA" id="ARBA00022833"/>
    </source>
</evidence>
<sequence length="801" mass="91127">MSVRYKFRSSVNFDSVDIDGRPSISIRDLKSKIIHSKKLNVCKDLDLIVTDALTGQEYMDENFQISSGSSVIIKRVPARSVPSDKAYNSSFADFGVSVNNEVKISSPMNMEISFDDFGIDLCPVPESFFSFSDIDVDKNVYPGDKRKNVDETRCFEPPTVGCQKFEASDRSVAIPRGPAHSGNKENNMLETKSKPDVQQCIKTGNVISANPPDNLNANFPSELKCSICKTLFKEAVMIPCCQHSFCERCIHSLLLGKERCPKCFSSKCKAEDLIPNVSLRGAIEHLLESQILFNWSDNALDRYAPDGESGIQANGMHCAVTNFQKEPELLDSPSATGRGSNQIVADECGIKYLKSCSFPPKVKVTDGERPVSAHPVNFKSRTADLEDSADSENEPIHEEAEYIIKKKRGLWVNTPGSMYNSCDYLLIFIISPETSSRHHCYIYLYILSVLMIKVNFSVVDKNFMEIGSRKKGDWTCFVCGSPDHFIRDCPASLNSNPMFQRGGAMFPGAMHGKVSPYWNVPRFPHMRPLTNIYGNPGMMPFNATMVPVAPYAVPTYMPVPPIFGSLPAFNGFMRMKGVVDPVDISMKHHLSFLRTSDFQDCEKKRNLENENMRSEQFSNDVNKRRHFGEAERLHDLKSHTSREGSVSYSVDNVYTHRSHKKHYHDSKLDDEKYSVDEKHEKGYRSSSWHGDDRQKKHSRNSKKHNERMDFSWNRYPANKEKDVERKRVKSDVREHSVKHNSHSEPGLEPSYSSDKKKRHGPSRHTSKYIDDELNHDRWLMDGGSNEVQKEDNRSYKRKRVY</sequence>
<reference evidence="11" key="1">
    <citation type="journal article" date="2023" name="Plant J.">
        <title>Genome sequences and population genomics provide insights into the demographic history, inbreeding, and mutation load of two 'living fossil' tree species of Dipteronia.</title>
        <authorList>
            <person name="Feng Y."/>
            <person name="Comes H.P."/>
            <person name="Chen J."/>
            <person name="Zhu S."/>
            <person name="Lu R."/>
            <person name="Zhang X."/>
            <person name="Li P."/>
            <person name="Qiu J."/>
            <person name="Olsen K.M."/>
            <person name="Qiu Y."/>
        </authorList>
    </citation>
    <scope>NUCLEOTIDE SEQUENCE</scope>
    <source>
        <strain evidence="11">KIB01</strain>
    </source>
</reference>
<dbReference type="SMART" id="SM00343">
    <property type="entry name" value="ZnF_C2HC"/>
    <property type="match status" value="1"/>
</dbReference>
<feature type="domain" description="CCHC-type" evidence="9">
    <location>
        <begin position="476"/>
        <end position="490"/>
    </location>
</feature>
<dbReference type="InterPro" id="IPR017907">
    <property type="entry name" value="Znf_RING_CS"/>
</dbReference>
<dbReference type="GO" id="GO:0008270">
    <property type="term" value="F:zinc ion binding"/>
    <property type="evidence" value="ECO:0007669"/>
    <property type="project" value="UniProtKB-KW"/>
</dbReference>
<feature type="compositionally biased region" description="Basic and acidic residues" evidence="7">
    <location>
        <begin position="630"/>
        <end position="642"/>
    </location>
</feature>
<dbReference type="PROSITE" id="PS50158">
    <property type="entry name" value="ZF_CCHC"/>
    <property type="match status" value="1"/>
</dbReference>
<dbReference type="Gene3D" id="3.10.20.90">
    <property type="entry name" value="Phosphatidylinositol 3-kinase Catalytic Subunit, Chain A, domain 1"/>
    <property type="match status" value="1"/>
</dbReference>
<dbReference type="SUPFAM" id="SSF57850">
    <property type="entry name" value="RING/U-box"/>
    <property type="match status" value="1"/>
</dbReference>
<dbReference type="InterPro" id="IPR014891">
    <property type="entry name" value="DWNN_domain"/>
</dbReference>
<evidence type="ECO:0000256" key="5">
    <source>
        <dbReference type="ARBA" id="ARBA00023242"/>
    </source>
</evidence>
<evidence type="ECO:0000256" key="3">
    <source>
        <dbReference type="ARBA" id="ARBA00022771"/>
    </source>
</evidence>
<dbReference type="InterPro" id="IPR036875">
    <property type="entry name" value="Znf_CCHC_sf"/>
</dbReference>
<dbReference type="PANTHER" id="PTHR15439:SF11">
    <property type="entry name" value="E3 UBIQUITIN LIGASE PQT3-LIKE ISOFORM X1"/>
    <property type="match status" value="1"/>
</dbReference>
<evidence type="ECO:0000256" key="7">
    <source>
        <dbReference type="SAM" id="MobiDB-lite"/>
    </source>
</evidence>
<feature type="domain" description="DWNN" evidence="10">
    <location>
        <begin position="3"/>
        <end position="77"/>
    </location>
</feature>
<evidence type="ECO:0000259" key="10">
    <source>
        <dbReference type="PROSITE" id="PS51282"/>
    </source>
</evidence>
<dbReference type="GO" id="GO:0003676">
    <property type="term" value="F:nucleic acid binding"/>
    <property type="evidence" value="ECO:0007669"/>
    <property type="project" value="InterPro"/>
</dbReference>
<proteinExistence type="predicted"/>
<dbReference type="Gene3D" id="4.10.60.10">
    <property type="entry name" value="Zinc finger, CCHC-type"/>
    <property type="match status" value="1"/>
</dbReference>
<keyword evidence="5" id="KW-0539">Nucleus</keyword>
<dbReference type="PROSITE" id="PS00518">
    <property type="entry name" value="ZF_RING_1"/>
    <property type="match status" value="1"/>
</dbReference>
<dbReference type="PROSITE" id="PS50089">
    <property type="entry name" value="ZF_RING_2"/>
    <property type="match status" value="1"/>
</dbReference>
<feature type="compositionally biased region" description="Basic and acidic residues" evidence="7">
    <location>
        <begin position="717"/>
        <end position="737"/>
    </location>
</feature>
<dbReference type="GO" id="GO:0006511">
    <property type="term" value="P:ubiquitin-dependent protein catabolic process"/>
    <property type="evidence" value="ECO:0007669"/>
    <property type="project" value="TreeGrafter"/>
</dbReference>
<dbReference type="Pfam" id="PF13923">
    <property type="entry name" value="zf-C3HC4_2"/>
    <property type="match status" value="1"/>
</dbReference>
<organism evidence="11 12">
    <name type="scientific">Dipteronia dyeriana</name>
    <dbReference type="NCBI Taxonomy" id="168575"/>
    <lineage>
        <taxon>Eukaryota</taxon>
        <taxon>Viridiplantae</taxon>
        <taxon>Streptophyta</taxon>
        <taxon>Embryophyta</taxon>
        <taxon>Tracheophyta</taxon>
        <taxon>Spermatophyta</taxon>
        <taxon>Magnoliopsida</taxon>
        <taxon>eudicotyledons</taxon>
        <taxon>Gunneridae</taxon>
        <taxon>Pentapetalae</taxon>
        <taxon>rosids</taxon>
        <taxon>malvids</taxon>
        <taxon>Sapindales</taxon>
        <taxon>Sapindaceae</taxon>
        <taxon>Hippocastanoideae</taxon>
        <taxon>Acereae</taxon>
        <taxon>Dipteronia</taxon>
    </lineage>
</organism>
<dbReference type="Pfam" id="PF00098">
    <property type="entry name" value="zf-CCHC"/>
    <property type="match status" value="1"/>
</dbReference>
<comment type="caution">
    <text evidence="11">The sequence shown here is derived from an EMBL/GenBank/DDBJ whole genome shotgun (WGS) entry which is preliminary data.</text>
</comment>
<dbReference type="Proteomes" id="UP001280121">
    <property type="component" value="Unassembled WGS sequence"/>
</dbReference>
<feature type="compositionally biased region" description="Polar residues" evidence="7">
    <location>
        <begin position="643"/>
        <end position="652"/>
    </location>
</feature>
<dbReference type="AlphaFoldDB" id="A0AAD9WWT8"/>
<dbReference type="EMBL" id="JANJYI010000006">
    <property type="protein sequence ID" value="KAK2645000.1"/>
    <property type="molecule type" value="Genomic_DNA"/>
</dbReference>
<accession>A0AAD9WWT8</accession>
<dbReference type="InterPro" id="IPR001841">
    <property type="entry name" value="Znf_RING"/>
</dbReference>
<dbReference type="InterPro" id="IPR001878">
    <property type="entry name" value="Znf_CCHC"/>
</dbReference>
<dbReference type="GO" id="GO:0061630">
    <property type="term" value="F:ubiquitin protein ligase activity"/>
    <property type="evidence" value="ECO:0007669"/>
    <property type="project" value="InterPro"/>
</dbReference>
<feature type="region of interest" description="Disordered" evidence="7">
    <location>
        <begin position="630"/>
        <end position="801"/>
    </location>
</feature>
<dbReference type="PANTHER" id="PTHR15439">
    <property type="entry name" value="RETINOBLASTOMA-BINDING PROTEIN 6"/>
    <property type="match status" value="1"/>
</dbReference>
<dbReference type="InterPro" id="IPR013083">
    <property type="entry name" value="Znf_RING/FYVE/PHD"/>
</dbReference>
<protein>
    <submittedName>
        <fullName evidence="11">Uncharacterized protein</fullName>
    </submittedName>
</protein>
<evidence type="ECO:0000256" key="1">
    <source>
        <dbReference type="ARBA" id="ARBA00004123"/>
    </source>
</evidence>
<dbReference type="PROSITE" id="PS51282">
    <property type="entry name" value="DWNN"/>
    <property type="match status" value="1"/>
</dbReference>